<dbReference type="AlphaFoldDB" id="A0A1I3GPE5"/>
<name>A0A1I3GPE5_9PLAN</name>
<evidence type="ECO:0000313" key="4">
    <source>
        <dbReference type="Proteomes" id="UP000199518"/>
    </source>
</evidence>
<evidence type="ECO:0000256" key="1">
    <source>
        <dbReference type="SAM" id="MobiDB-lite"/>
    </source>
</evidence>
<dbReference type="PANTHER" id="PTHR35894:SF1">
    <property type="entry name" value="PHOSPHORIBULOKINASE _ URIDINE KINASE FAMILY"/>
    <property type="match status" value="1"/>
</dbReference>
<dbReference type="InterPro" id="IPR052026">
    <property type="entry name" value="ExeA_AAA_ATPase_DNA-bind"/>
</dbReference>
<evidence type="ECO:0000259" key="2">
    <source>
        <dbReference type="SMART" id="SM00382"/>
    </source>
</evidence>
<keyword evidence="4" id="KW-1185">Reference proteome</keyword>
<dbReference type="RefSeq" id="WP_175517353.1">
    <property type="nucleotide sequence ID" value="NZ_FOQD01000007.1"/>
</dbReference>
<protein>
    <submittedName>
        <fullName evidence="3">Type II secretory pathway, component ExeA (Predicted ATPase)</fullName>
    </submittedName>
</protein>
<dbReference type="Pfam" id="PF13401">
    <property type="entry name" value="AAA_22"/>
    <property type="match status" value="1"/>
</dbReference>
<dbReference type="PANTHER" id="PTHR35894">
    <property type="entry name" value="GENERAL SECRETION PATHWAY PROTEIN A-RELATED"/>
    <property type="match status" value="1"/>
</dbReference>
<reference evidence="4" key="1">
    <citation type="submission" date="2016-10" db="EMBL/GenBank/DDBJ databases">
        <authorList>
            <person name="Varghese N."/>
            <person name="Submissions S."/>
        </authorList>
    </citation>
    <scope>NUCLEOTIDE SEQUENCE [LARGE SCALE GENOMIC DNA]</scope>
    <source>
        <strain evidence="4">DSM 26348</strain>
    </source>
</reference>
<dbReference type="Gene3D" id="3.40.50.300">
    <property type="entry name" value="P-loop containing nucleotide triphosphate hydrolases"/>
    <property type="match status" value="1"/>
</dbReference>
<dbReference type="EMBL" id="FOQD01000007">
    <property type="protein sequence ID" value="SFI25314.1"/>
    <property type="molecule type" value="Genomic_DNA"/>
</dbReference>
<evidence type="ECO:0000313" key="3">
    <source>
        <dbReference type="EMBL" id="SFI25314.1"/>
    </source>
</evidence>
<gene>
    <name evidence="3" type="ORF">SAMN05421753_10778</name>
</gene>
<accession>A0A1I3GPE5</accession>
<dbReference type="STRING" id="1576369.SAMN05421753_10778"/>
<dbReference type="Proteomes" id="UP000199518">
    <property type="component" value="Unassembled WGS sequence"/>
</dbReference>
<dbReference type="SUPFAM" id="SSF52540">
    <property type="entry name" value="P-loop containing nucleoside triphosphate hydrolases"/>
    <property type="match status" value="1"/>
</dbReference>
<sequence>MYEEFFGLNRRPFTAVPYADDFVPVAPLQDALDAVIHCVSQARGIAIVTSQPGMGKTMLCKRMASLLRQDYRSIYLNGAGIETRRALLQAVLFELGSDYVGLSEQEARLQLFQAARHSQTNGRGLLLIVDEAHLISVRLFEELRTLSDYAPEGNALIRVVLCGPFELEEKLADPALTAFNQRVGVQVSLSSLTLQDSARVIHDRLQACGGTDVLSIVSERALELICRASDGNLRCLTQLTDHSLLLAFALEQRPVQEKTVRAALDDLKELPLRWNEIPPSLDVPVASESSNIHDDDAPPQRVIVYSPADLETDEFEIPDFLRADSDSVLDETESHSDAAQSDSFIISSAAPLPSEPEPQYAVFETGAEEEEETAHAPVLTAMDSSPITMEEIQSIAMAHGPVMPVPQSPETDMLEIPVVDRYTLLDRYLELPEDRRGSVDFSQLDNASNWHVETEPEAEDIVQTMAFPQRAPVIEGDAVIELQILDAIHRIRRDVLGQIEQVTQTGITASSQQGFDVVLPEAEAMSTLPFSSSGAEEVKTATAPPVASPTASAEHEGRFSQLFTRLRSRRRRIESEQSGN</sequence>
<dbReference type="SMART" id="SM00382">
    <property type="entry name" value="AAA"/>
    <property type="match status" value="1"/>
</dbReference>
<feature type="domain" description="AAA+ ATPase" evidence="2">
    <location>
        <begin position="42"/>
        <end position="189"/>
    </location>
</feature>
<dbReference type="InterPro" id="IPR027417">
    <property type="entry name" value="P-loop_NTPase"/>
</dbReference>
<dbReference type="GO" id="GO:0016887">
    <property type="term" value="F:ATP hydrolysis activity"/>
    <property type="evidence" value="ECO:0007669"/>
    <property type="project" value="InterPro"/>
</dbReference>
<feature type="region of interest" description="Disordered" evidence="1">
    <location>
        <begin position="529"/>
        <end position="560"/>
    </location>
</feature>
<organism evidence="3 4">
    <name type="scientific">Planctomicrobium piriforme</name>
    <dbReference type="NCBI Taxonomy" id="1576369"/>
    <lineage>
        <taxon>Bacteria</taxon>
        <taxon>Pseudomonadati</taxon>
        <taxon>Planctomycetota</taxon>
        <taxon>Planctomycetia</taxon>
        <taxon>Planctomycetales</taxon>
        <taxon>Planctomycetaceae</taxon>
        <taxon>Planctomicrobium</taxon>
    </lineage>
</organism>
<dbReference type="InterPro" id="IPR003593">
    <property type="entry name" value="AAA+_ATPase"/>
</dbReference>
<feature type="compositionally biased region" description="Low complexity" evidence="1">
    <location>
        <begin position="540"/>
        <end position="552"/>
    </location>
</feature>
<proteinExistence type="predicted"/>
<dbReference type="CDD" id="cd00009">
    <property type="entry name" value="AAA"/>
    <property type="match status" value="1"/>
</dbReference>
<dbReference type="InterPro" id="IPR049945">
    <property type="entry name" value="AAA_22"/>
</dbReference>